<organism evidence="1 2">
    <name type="scientific">Phytophthora palmivora</name>
    <dbReference type="NCBI Taxonomy" id="4796"/>
    <lineage>
        <taxon>Eukaryota</taxon>
        <taxon>Sar</taxon>
        <taxon>Stramenopiles</taxon>
        <taxon>Oomycota</taxon>
        <taxon>Peronosporomycetes</taxon>
        <taxon>Peronosporales</taxon>
        <taxon>Peronosporaceae</taxon>
        <taxon>Phytophthora</taxon>
    </lineage>
</organism>
<keyword evidence="2" id="KW-1185">Reference proteome</keyword>
<sequence length="111" mass="12702">MGGCDSQCAKYFSIPREYLFYYPSVPNTVVNALDFNTETHPTEKVSLRENAGQSQQNEIVHWDFFTLGEGLGRLELSFGREIRYFHFCEPFPCTTPTSYIAAEVSSLWCGR</sequence>
<accession>A0A2P4WZZ5</accession>
<dbReference type="EMBL" id="NCKW01020137">
    <property type="protein sequence ID" value="POM58869.1"/>
    <property type="molecule type" value="Genomic_DNA"/>
</dbReference>
<gene>
    <name evidence="1" type="ORF">PHPALM_36423</name>
</gene>
<evidence type="ECO:0000313" key="2">
    <source>
        <dbReference type="Proteomes" id="UP000237271"/>
    </source>
</evidence>
<reference evidence="1 2" key="1">
    <citation type="journal article" date="2017" name="Genome Biol. Evol.">
        <title>Phytophthora megakarya and P. palmivora, closely related causal agents of cacao black pod rot, underwent increases in genome sizes and gene numbers by different mechanisms.</title>
        <authorList>
            <person name="Ali S.S."/>
            <person name="Shao J."/>
            <person name="Lary D.J."/>
            <person name="Kronmiller B."/>
            <person name="Shen D."/>
            <person name="Strem M.D."/>
            <person name="Amoako-Attah I."/>
            <person name="Akrofi A.Y."/>
            <person name="Begoude B.A."/>
            <person name="Ten Hoopen G.M."/>
            <person name="Coulibaly K."/>
            <person name="Kebe B.I."/>
            <person name="Melnick R.L."/>
            <person name="Guiltinan M.J."/>
            <person name="Tyler B.M."/>
            <person name="Meinhardt L.W."/>
            <person name="Bailey B.A."/>
        </authorList>
    </citation>
    <scope>NUCLEOTIDE SEQUENCE [LARGE SCALE GENOMIC DNA]</scope>
    <source>
        <strain evidence="2">sbr112.9</strain>
    </source>
</reference>
<dbReference type="AlphaFoldDB" id="A0A2P4WZZ5"/>
<comment type="caution">
    <text evidence="1">The sequence shown here is derived from an EMBL/GenBank/DDBJ whole genome shotgun (WGS) entry which is preliminary data.</text>
</comment>
<dbReference type="Proteomes" id="UP000237271">
    <property type="component" value="Unassembled WGS sequence"/>
</dbReference>
<evidence type="ECO:0000313" key="1">
    <source>
        <dbReference type="EMBL" id="POM58869.1"/>
    </source>
</evidence>
<proteinExistence type="predicted"/>
<name>A0A2P4WZZ5_9STRA</name>
<protein>
    <submittedName>
        <fullName evidence="1">Uncharacterized protein</fullName>
    </submittedName>
</protein>